<dbReference type="InterPro" id="IPR035999">
    <property type="entry name" value="Sec7_dom_sf"/>
</dbReference>
<dbReference type="GO" id="GO:0012505">
    <property type="term" value="C:endomembrane system"/>
    <property type="evidence" value="ECO:0007669"/>
    <property type="project" value="UniProtKB-ARBA"/>
</dbReference>
<dbReference type="Gene3D" id="1.10.1000.11">
    <property type="entry name" value="Arf Nucleotide-binding Site Opener,domain 2"/>
    <property type="match status" value="1"/>
</dbReference>
<dbReference type="Pfam" id="PF23325">
    <property type="entry name" value="TPR_28"/>
    <property type="match status" value="1"/>
</dbReference>
<dbReference type="InterPro" id="IPR000904">
    <property type="entry name" value="Sec7_dom"/>
</dbReference>
<feature type="region of interest" description="Disordered" evidence="1">
    <location>
        <begin position="1523"/>
        <end position="1548"/>
    </location>
</feature>
<protein>
    <recommendedName>
        <fullName evidence="2">SEC7 domain-containing protein</fullName>
    </recommendedName>
</protein>
<sequence length="1548" mass="176137">MDDKNTQHRSIQIVQNEITTLITSMRKVSTSRWGTTSTFRSIDEEPDEFLKSLYFLRSTLISLSDLFELDCSMLLAPFIGIIRDESISGYITGLALLSLNKFIIYEVISANSKGIMESIDTLAHVITHTRFQGNEQAKDEVVLIWILTVLRNMITSPLGVFLSNENICECLQSCFRICFEVRLSELLRKDSEETLNDLLRHILRRARDFTEENHSESEQEVTLQRENLSDSTSYTGDSESYTEDMGRGTEEVVTDKIEDNPSTNGLLDIEDTEITTDIPVLTDAYQLSNNITNSELNHTKERPPYQPYGLPCIKESIRFVASLINPFDKRNSTQMLKIGLNLLKTVLENLPANLDCFPTLVKLIQDNVCKYLVFLLRHDSLQIFASVLQNAYILFVTFRSFLKLQLEIFYNKLMEMVSNEKLFFAKKEIIMENLVQILNAPNFARDIYINYDCCLYQRNLFEDTCIFLSNLDNSQNGLSTLHMLACEAVVNISRNIARHHTVANSDDSTAQVDSAKSRKLTPEDAVNIRSIKKELLAGSLAFTQKPSEGIEYFISHKLLKNPPEPMEVAVLLKRNPWLSKKSIGEYLCNKKLETTLTEFIKQSDFNGLPLLSAVREFNQSIRLSGEAPVIQRVMEIFSDYWLEENENGIGNVFANVDAVFVLTYAILMLNTDQHNPEVKDPMSFEAFNRIQREMNGGKNFPVEMLRGIYTDIKENEIVIPEEKGGIVLDEHLWKMASKLSTSPEAQFYDFFPALIPEYDKDIFGLIWRPTISVLSFVFENATCEAIILKAIEGFKQLSLVSSHFNQPFILDKVIHTVSNFSYLLSPVENLEDFVLLFGSSSHAKLSISAVFDICIAHGNIMRDSWKDILLSLFRIYQAQLFPIELLSVENYLTEFEEIISYTENAGNKQDASIISSILSYMTSDSQRVPNANEVKAKESALECIRNCNIDKLLQDTKYLCLASLQELIRSLITFSQNNQETMSHAEEEKSIFFLELLVKITTTNRDRAASFWQELETHLFSLILNGMSSLRFCERAVVSLLQAINSLFSMGSMSERALQSLKIFLCIPQTLLTEIGAQLLAGIRKIISTRHLLIRRVHDWSVIFAIVELTGSGCCPDLVSFRNELARTTSDNSRISQKILQVPWEFSLDPKDRLTLCPVPYRFTSCLDSYQQALTLISSLLLDHCPSLSATNILAFTHAVRTFAEVTSHLPPSSDPINPRTAETNPNSNLLSVPFWEKEQQKCLNLLVVTFNHVHEICTQIALDELHFTAEGMNSDLKRVAWVKGYCPLLQGMANLATSRNRSLRQSAFTVLQKSLLSPHLADMHVRNWLNCLERIFFPLLDYLLKKDKSITSSSLEETRTRSITILCKVFLQHLTNLQALPEFVDLWIQILDYMKHYMLLENSDLLCEAIPECLKNMLLVMKTADIFENSKIQFNNASLWDTTCHIIHEFLPNLMHELFPGQVTTVLTVTSPPTDSKPSTRSPLVEISHTDILDIDQVIIIQPPLPPVQSTETNTPTHNQIEITIPENDPPPFELEGSKKSDVIHDS</sequence>
<dbReference type="PROSITE" id="PS50190">
    <property type="entry name" value="SEC7"/>
    <property type="match status" value="1"/>
</dbReference>
<name>A0AAV7JUK4_9METZ</name>
<keyword evidence="4" id="KW-1185">Reference proteome</keyword>
<dbReference type="EMBL" id="JAKMXF010000298">
    <property type="protein sequence ID" value="KAI6652566.1"/>
    <property type="molecule type" value="Genomic_DNA"/>
</dbReference>
<dbReference type="GO" id="GO:0016192">
    <property type="term" value="P:vesicle-mediated transport"/>
    <property type="evidence" value="ECO:0007669"/>
    <property type="project" value="UniProtKB-ARBA"/>
</dbReference>
<dbReference type="Pfam" id="PF12783">
    <property type="entry name" value="Sec7-like_HUS"/>
    <property type="match status" value="1"/>
</dbReference>
<dbReference type="GO" id="GO:0005737">
    <property type="term" value="C:cytoplasm"/>
    <property type="evidence" value="ECO:0007669"/>
    <property type="project" value="UniProtKB-ARBA"/>
</dbReference>
<reference evidence="3 4" key="1">
    <citation type="journal article" date="2023" name="BMC Biol.">
        <title>The compact genome of the sponge Oopsacas minuta (Hexactinellida) is lacking key metazoan core genes.</title>
        <authorList>
            <person name="Santini S."/>
            <person name="Schenkelaars Q."/>
            <person name="Jourda C."/>
            <person name="Duchesne M."/>
            <person name="Belahbib H."/>
            <person name="Rocher C."/>
            <person name="Selva M."/>
            <person name="Riesgo A."/>
            <person name="Vervoort M."/>
            <person name="Leys S.P."/>
            <person name="Kodjabachian L."/>
            <person name="Le Bivic A."/>
            <person name="Borchiellini C."/>
            <person name="Claverie J.M."/>
            <person name="Renard E."/>
        </authorList>
    </citation>
    <scope>NUCLEOTIDE SEQUENCE [LARGE SCALE GENOMIC DNA]</scope>
    <source>
        <strain evidence="3">SPO-2</strain>
    </source>
</reference>
<gene>
    <name evidence="3" type="ORF">LOD99_4351</name>
</gene>
<dbReference type="CDD" id="cd00171">
    <property type="entry name" value="Sec7"/>
    <property type="match status" value="1"/>
</dbReference>
<proteinExistence type="predicted"/>
<dbReference type="GO" id="GO:0032012">
    <property type="term" value="P:regulation of ARF protein signal transduction"/>
    <property type="evidence" value="ECO:0007669"/>
    <property type="project" value="InterPro"/>
</dbReference>
<comment type="caution">
    <text evidence="3">The sequence shown here is derived from an EMBL/GenBank/DDBJ whole genome shotgun (WGS) entry which is preliminary data.</text>
</comment>
<accession>A0AAV7JUK4</accession>
<dbReference type="PANTHER" id="PTHR10663">
    <property type="entry name" value="GUANYL-NUCLEOTIDE EXCHANGE FACTOR"/>
    <property type="match status" value="1"/>
</dbReference>
<dbReference type="SMART" id="SM00222">
    <property type="entry name" value="Sec7"/>
    <property type="match status" value="1"/>
</dbReference>
<organism evidence="3 4">
    <name type="scientific">Oopsacas minuta</name>
    <dbReference type="NCBI Taxonomy" id="111878"/>
    <lineage>
        <taxon>Eukaryota</taxon>
        <taxon>Metazoa</taxon>
        <taxon>Porifera</taxon>
        <taxon>Hexactinellida</taxon>
        <taxon>Hexasterophora</taxon>
        <taxon>Lyssacinosida</taxon>
        <taxon>Leucopsacidae</taxon>
        <taxon>Oopsacas</taxon>
    </lineage>
</organism>
<evidence type="ECO:0000259" key="2">
    <source>
        <dbReference type="PROSITE" id="PS50190"/>
    </source>
</evidence>
<dbReference type="InterPro" id="IPR056604">
    <property type="entry name" value="GBF1-like_TPR"/>
</dbReference>
<evidence type="ECO:0000313" key="3">
    <source>
        <dbReference type="EMBL" id="KAI6652566.1"/>
    </source>
</evidence>
<evidence type="ECO:0000256" key="1">
    <source>
        <dbReference type="SAM" id="MobiDB-lite"/>
    </source>
</evidence>
<feature type="compositionally biased region" description="Polar residues" evidence="1">
    <location>
        <begin position="220"/>
        <end position="239"/>
    </location>
</feature>
<dbReference type="InterPro" id="IPR032691">
    <property type="entry name" value="Mon2/Sec7/BIG1-like_HUS"/>
</dbReference>
<dbReference type="InterPro" id="IPR023394">
    <property type="entry name" value="Sec7_C_sf"/>
</dbReference>
<feature type="region of interest" description="Disordered" evidence="1">
    <location>
        <begin position="210"/>
        <end position="248"/>
    </location>
</feature>
<evidence type="ECO:0000313" key="4">
    <source>
        <dbReference type="Proteomes" id="UP001165289"/>
    </source>
</evidence>
<dbReference type="SUPFAM" id="SSF48425">
    <property type="entry name" value="Sec7 domain"/>
    <property type="match status" value="1"/>
</dbReference>
<dbReference type="GO" id="GO:0005085">
    <property type="term" value="F:guanyl-nucleotide exchange factor activity"/>
    <property type="evidence" value="ECO:0007669"/>
    <property type="project" value="InterPro"/>
</dbReference>
<feature type="compositionally biased region" description="Basic and acidic residues" evidence="1">
    <location>
        <begin position="1537"/>
        <end position="1548"/>
    </location>
</feature>
<dbReference type="PANTHER" id="PTHR10663:SF388">
    <property type="entry name" value="GOLGI-SPECIFIC BREFELDIN A-RESISTANCE GUANINE NUCLEOTIDE EXCHANGE FACTOR 1"/>
    <property type="match status" value="1"/>
</dbReference>
<dbReference type="Pfam" id="PF01369">
    <property type="entry name" value="Sec7"/>
    <property type="match status" value="1"/>
</dbReference>
<dbReference type="Gene3D" id="1.10.220.20">
    <property type="match status" value="1"/>
</dbReference>
<dbReference type="Proteomes" id="UP001165289">
    <property type="component" value="Unassembled WGS sequence"/>
</dbReference>
<feature type="domain" description="SEC7" evidence="2">
    <location>
        <begin position="524"/>
        <end position="715"/>
    </location>
</feature>